<comment type="caution">
    <text evidence="3">The sequence shown here is derived from an EMBL/GenBank/DDBJ whole genome shotgun (WGS) entry which is preliminary data.</text>
</comment>
<name>A0A9W8HYP2_9FUNG</name>
<keyword evidence="4" id="KW-1185">Reference proteome</keyword>
<organism evidence="3 4">
    <name type="scientific">Coemansia guatemalensis</name>
    <dbReference type="NCBI Taxonomy" id="2761395"/>
    <lineage>
        <taxon>Eukaryota</taxon>
        <taxon>Fungi</taxon>
        <taxon>Fungi incertae sedis</taxon>
        <taxon>Zoopagomycota</taxon>
        <taxon>Kickxellomycotina</taxon>
        <taxon>Kickxellomycetes</taxon>
        <taxon>Kickxellales</taxon>
        <taxon>Kickxellaceae</taxon>
        <taxon>Coemansia</taxon>
    </lineage>
</organism>
<evidence type="ECO:0000313" key="4">
    <source>
        <dbReference type="Proteomes" id="UP001140094"/>
    </source>
</evidence>
<dbReference type="EMBL" id="JANBUO010000029">
    <property type="protein sequence ID" value="KAJ2808698.1"/>
    <property type="molecule type" value="Genomic_DNA"/>
</dbReference>
<sequence>MRVDLLTFAALLLNTQWVAGNPQVVNPKFLDPTNPTIAYAESSSASYGNNAWESDSRYASASPYMNIDGDPSMSASYGTVTVYANGIAHKETSSPGVFYDSTDDTAELGNETEDGDHTETVYITVGNGNQSGSESIAEPDGPVTVTVGGSDNGTVTVTAGASEDGPKTVTVGGSEDGPVTVTAGASDDGPVTVTVGASDDDKPEVVTPIIQVNMEVINGQTVPVTSTISGSNPTPSDSGPQIITVTAEPTEKDINQLGPTTVTVNGASPTEPAQVIVQNDGPQTVTVISTNLHTDYVTVTDGVGGSQGAGGDTNIVVVGGQNGGGGVVDGANGIVSLAPNTQPLQPPVPSKTTYLKTIMTASMDIVRVIGPTYTNTIAINGNYVGPQQPTQGPQMSNPYIQTTPTGVPLPNGYFGQNNGNGGNFQYYGQNNAFFGQNNGGSFPGQNNNFIPGQQNSLSQPGGTFGGAVNTNVPIIQ</sequence>
<reference evidence="3" key="1">
    <citation type="submission" date="2022-07" db="EMBL/GenBank/DDBJ databases">
        <title>Phylogenomic reconstructions and comparative analyses of Kickxellomycotina fungi.</title>
        <authorList>
            <person name="Reynolds N.K."/>
            <person name="Stajich J.E."/>
            <person name="Barry K."/>
            <person name="Grigoriev I.V."/>
            <person name="Crous P."/>
            <person name="Smith M.E."/>
        </authorList>
    </citation>
    <scope>NUCLEOTIDE SEQUENCE</scope>
    <source>
        <strain evidence="3">NRRL 1565</strain>
    </source>
</reference>
<feature type="compositionally biased region" description="Acidic residues" evidence="1">
    <location>
        <begin position="101"/>
        <end position="116"/>
    </location>
</feature>
<dbReference type="Proteomes" id="UP001140094">
    <property type="component" value="Unassembled WGS sequence"/>
</dbReference>
<proteinExistence type="predicted"/>
<accession>A0A9W8HYP2</accession>
<dbReference type="OrthoDB" id="5592143at2759"/>
<feature type="signal peptide" evidence="2">
    <location>
        <begin position="1"/>
        <end position="20"/>
    </location>
</feature>
<dbReference type="AlphaFoldDB" id="A0A9W8HYP2"/>
<feature type="region of interest" description="Disordered" evidence="1">
    <location>
        <begin position="93"/>
        <end position="118"/>
    </location>
</feature>
<protein>
    <submittedName>
        <fullName evidence="3">Uncharacterized protein</fullName>
    </submittedName>
</protein>
<evidence type="ECO:0000256" key="2">
    <source>
        <dbReference type="SAM" id="SignalP"/>
    </source>
</evidence>
<evidence type="ECO:0000313" key="3">
    <source>
        <dbReference type="EMBL" id="KAJ2808698.1"/>
    </source>
</evidence>
<keyword evidence="2" id="KW-0732">Signal</keyword>
<gene>
    <name evidence="3" type="ORF">H4R20_000708</name>
</gene>
<evidence type="ECO:0000256" key="1">
    <source>
        <dbReference type="SAM" id="MobiDB-lite"/>
    </source>
</evidence>
<feature type="chain" id="PRO_5040940464" evidence="2">
    <location>
        <begin position="21"/>
        <end position="476"/>
    </location>
</feature>